<dbReference type="RefSeq" id="WP_343786705.1">
    <property type="nucleotide sequence ID" value="NZ_BAAAFH010000011.1"/>
</dbReference>
<dbReference type="PANTHER" id="PTHR44943:SF8">
    <property type="entry name" value="TPR REPEAT-CONTAINING PROTEIN MJ0263"/>
    <property type="match status" value="1"/>
</dbReference>
<gene>
    <name evidence="5" type="ORF">GCM10009118_17440</name>
</gene>
<dbReference type="PANTHER" id="PTHR44943">
    <property type="entry name" value="CELLULOSE SYNTHASE OPERON PROTEIN C"/>
    <property type="match status" value="1"/>
</dbReference>
<protein>
    <recommendedName>
        <fullName evidence="7">Tetratricopeptide repeat protein</fullName>
    </recommendedName>
</protein>
<dbReference type="PROSITE" id="PS50293">
    <property type="entry name" value="TPR_REGION"/>
    <property type="match status" value="1"/>
</dbReference>
<evidence type="ECO:0000313" key="6">
    <source>
        <dbReference type="Proteomes" id="UP001501126"/>
    </source>
</evidence>
<dbReference type="EMBL" id="BAAAFH010000011">
    <property type="protein sequence ID" value="GAA0875335.1"/>
    <property type="molecule type" value="Genomic_DNA"/>
</dbReference>
<keyword evidence="1" id="KW-0677">Repeat</keyword>
<dbReference type="SUPFAM" id="SSF48452">
    <property type="entry name" value="TPR-like"/>
    <property type="match status" value="1"/>
</dbReference>
<evidence type="ECO:0000256" key="4">
    <source>
        <dbReference type="SAM" id="SignalP"/>
    </source>
</evidence>
<dbReference type="InterPro" id="IPR019734">
    <property type="entry name" value="TPR_rpt"/>
</dbReference>
<name>A0ABN1MR35_9FLAO</name>
<evidence type="ECO:0000256" key="3">
    <source>
        <dbReference type="PROSITE-ProRule" id="PRU00339"/>
    </source>
</evidence>
<evidence type="ECO:0000313" key="5">
    <source>
        <dbReference type="EMBL" id="GAA0875335.1"/>
    </source>
</evidence>
<dbReference type="Gene3D" id="1.25.40.10">
    <property type="entry name" value="Tetratricopeptide repeat domain"/>
    <property type="match status" value="3"/>
</dbReference>
<dbReference type="PROSITE" id="PS50005">
    <property type="entry name" value="TPR"/>
    <property type="match status" value="1"/>
</dbReference>
<keyword evidence="2 3" id="KW-0802">TPR repeat</keyword>
<dbReference type="InterPro" id="IPR051685">
    <property type="entry name" value="Ycf3/AcsC/BcsC/TPR_MFPF"/>
</dbReference>
<comment type="caution">
    <text evidence="5">The sequence shown here is derived from an EMBL/GenBank/DDBJ whole genome shotgun (WGS) entry which is preliminary data.</text>
</comment>
<dbReference type="InterPro" id="IPR011990">
    <property type="entry name" value="TPR-like_helical_dom_sf"/>
</dbReference>
<evidence type="ECO:0000256" key="2">
    <source>
        <dbReference type="ARBA" id="ARBA00022803"/>
    </source>
</evidence>
<evidence type="ECO:0008006" key="7">
    <source>
        <dbReference type="Google" id="ProtNLM"/>
    </source>
</evidence>
<dbReference type="Pfam" id="PF14559">
    <property type="entry name" value="TPR_19"/>
    <property type="match status" value="2"/>
</dbReference>
<organism evidence="5 6">
    <name type="scientific">Wandonia haliotis</name>
    <dbReference type="NCBI Taxonomy" id="574963"/>
    <lineage>
        <taxon>Bacteria</taxon>
        <taxon>Pseudomonadati</taxon>
        <taxon>Bacteroidota</taxon>
        <taxon>Flavobacteriia</taxon>
        <taxon>Flavobacteriales</taxon>
        <taxon>Crocinitomicaceae</taxon>
        <taxon>Wandonia</taxon>
    </lineage>
</organism>
<proteinExistence type="predicted"/>
<dbReference type="Pfam" id="PF13414">
    <property type="entry name" value="TPR_11"/>
    <property type="match status" value="1"/>
</dbReference>
<reference evidence="5 6" key="1">
    <citation type="journal article" date="2019" name="Int. J. Syst. Evol. Microbiol.">
        <title>The Global Catalogue of Microorganisms (GCM) 10K type strain sequencing project: providing services to taxonomists for standard genome sequencing and annotation.</title>
        <authorList>
            <consortium name="The Broad Institute Genomics Platform"/>
            <consortium name="The Broad Institute Genome Sequencing Center for Infectious Disease"/>
            <person name="Wu L."/>
            <person name="Ma J."/>
        </authorList>
    </citation>
    <scope>NUCLEOTIDE SEQUENCE [LARGE SCALE GENOMIC DNA]</scope>
    <source>
        <strain evidence="5 6">JCM 16083</strain>
    </source>
</reference>
<feature type="chain" id="PRO_5045509648" description="Tetratricopeptide repeat protein" evidence="4">
    <location>
        <begin position="23"/>
        <end position="403"/>
    </location>
</feature>
<keyword evidence="6" id="KW-1185">Reference proteome</keyword>
<dbReference type="Proteomes" id="UP001501126">
    <property type="component" value="Unassembled WGS sequence"/>
</dbReference>
<feature type="signal peptide" evidence="4">
    <location>
        <begin position="1"/>
        <end position="22"/>
    </location>
</feature>
<sequence>MKIVKYSAVILTAMMITTGAFAQKKNETNAAMDYQSYEKALMSQDLDGAKKSLLSAKNWIDEAVEHPDTKESVKTLFYQGKIYLGLSMLGLMSDDAELKELATEENAQKGIDALKKSYELDSKGRYRDDIKTMAFMVREQSIREGVKQFQEQKFEQAMELFETSVVMMDVIGQTDSLAIYNMALAADRSKNFEKAFEYYDKAAQVGYNVPGSYTLASNALREQGKNDEALAYVKTAREKFPNDQDLIIQMVNIALSSGDNEVAEKSLNDAIAKDPENKQLYFAIGTVYDQLGKNEEAVKSFEKAIQIDPKYEDAVYSLGAHYVNLAAAQFEEASKMKLGDPDYEALKKESEENYKKAIPHLERSLELNPQNVDVMNTLFQLYRKLGDSAKALEYKKRMDALKN</sequence>
<evidence type="ECO:0000256" key="1">
    <source>
        <dbReference type="ARBA" id="ARBA00022737"/>
    </source>
</evidence>
<feature type="repeat" description="TPR" evidence="3">
    <location>
        <begin position="278"/>
        <end position="311"/>
    </location>
</feature>
<dbReference type="Pfam" id="PF13181">
    <property type="entry name" value="TPR_8"/>
    <property type="match status" value="1"/>
</dbReference>
<accession>A0ABN1MR35</accession>
<dbReference type="SMART" id="SM00028">
    <property type="entry name" value="TPR"/>
    <property type="match status" value="4"/>
</dbReference>
<keyword evidence="4" id="KW-0732">Signal</keyword>